<feature type="non-terminal residue" evidence="2">
    <location>
        <position position="1"/>
    </location>
</feature>
<dbReference type="EMBL" id="BART01034434">
    <property type="protein sequence ID" value="GAH17283.1"/>
    <property type="molecule type" value="Genomic_DNA"/>
</dbReference>
<evidence type="ECO:0000313" key="2">
    <source>
        <dbReference type="EMBL" id="GAH17283.1"/>
    </source>
</evidence>
<reference evidence="2" key="1">
    <citation type="journal article" date="2014" name="Front. Microbiol.">
        <title>High frequency of phylogenetically diverse reductive dehalogenase-homologous genes in deep subseafloor sedimentary metagenomes.</title>
        <authorList>
            <person name="Kawai M."/>
            <person name="Futagami T."/>
            <person name="Toyoda A."/>
            <person name="Takaki Y."/>
            <person name="Nishi S."/>
            <person name="Hori S."/>
            <person name="Arai W."/>
            <person name="Tsubouchi T."/>
            <person name="Morono Y."/>
            <person name="Uchiyama I."/>
            <person name="Ito T."/>
            <person name="Fujiyama A."/>
            <person name="Inagaki F."/>
            <person name="Takami H."/>
        </authorList>
    </citation>
    <scope>NUCLEOTIDE SEQUENCE</scope>
    <source>
        <strain evidence="2">Expedition CK06-06</strain>
    </source>
</reference>
<keyword evidence="1" id="KW-0812">Transmembrane</keyword>
<name>X1F919_9ZZZZ</name>
<evidence type="ECO:0000256" key="1">
    <source>
        <dbReference type="SAM" id="Phobius"/>
    </source>
</evidence>
<comment type="caution">
    <text evidence="2">The sequence shown here is derived from an EMBL/GenBank/DDBJ whole genome shotgun (WGS) entry which is preliminary data.</text>
</comment>
<organism evidence="2">
    <name type="scientific">marine sediment metagenome</name>
    <dbReference type="NCBI Taxonomy" id="412755"/>
    <lineage>
        <taxon>unclassified sequences</taxon>
        <taxon>metagenomes</taxon>
        <taxon>ecological metagenomes</taxon>
    </lineage>
</organism>
<proteinExistence type="predicted"/>
<sequence length="191" mass="20979">LTKKRFREIVEKLVALKIPEKTDVMGFCRSNVIYEEDIKLLKQLNYKCVRFGAETGSEVLLKRLKGDNISIAITYCDATRPRENRTMYIPRTRKAPAAGAYSGRNRIFKITSGHNIAPSAMGEAAANITAEYFTKNLLLVFLSVPSRVILAVAGLPILAIWPNKSAATATICQAAAYPPSSAVPLKDFNAS</sequence>
<gene>
    <name evidence="2" type="ORF">S01H4_58849</name>
</gene>
<keyword evidence="1" id="KW-1133">Transmembrane helix</keyword>
<feature type="transmembrane region" description="Helical" evidence="1">
    <location>
        <begin position="137"/>
        <end position="161"/>
    </location>
</feature>
<protein>
    <submittedName>
        <fullName evidence="2">Uncharacterized protein</fullName>
    </submittedName>
</protein>
<keyword evidence="1" id="KW-0472">Membrane</keyword>
<dbReference type="AlphaFoldDB" id="X1F919"/>
<accession>X1F919</accession>